<comment type="caution">
    <text evidence="1">The sequence shown here is derived from an EMBL/GenBank/DDBJ whole genome shotgun (WGS) entry which is preliminary data.</text>
</comment>
<dbReference type="AlphaFoldDB" id="A0A1V2ZYV4"/>
<organism evidence="1 2">
    <name type="scientific">Thioalkalivibrio halophilus</name>
    <dbReference type="NCBI Taxonomy" id="252474"/>
    <lineage>
        <taxon>Bacteria</taxon>
        <taxon>Pseudomonadati</taxon>
        <taxon>Pseudomonadota</taxon>
        <taxon>Gammaproteobacteria</taxon>
        <taxon>Chromatiales</taxon>
        <taxon>Ectothiorhodospiraceae</taxon>
        <taxon>Thioalkalivibrio</taxon>
    </lineage>
</organism>
<evidence type="ECO:0000313" key="2">
    <source>
        <dbReference type="Proteomes" id="UP000189177"/>
    </source>
</evidence>
<name>A0A1V2ZYV4_9GAMM</name>
<dbReference type="Proteomes" id="UP000189177">
    <property type="component" value="Unassembled WGS sequence"/>
</dbReference>
<accession>A0A1V2ZYV4</accession>
<proteinExistence type="predicted"/>
<evidence type="ECO:0000313" key="1">
    <source>
        <dbReference type="EMBL" id="OOC10269.1"/>
    </source>
</evidence>
<protein>
    <submittedName>
        <fullName evidence="1">Uncharacterized protein</fullName>
    </submittedName>
</protein>
<gene>
    <name evidence="1" type="ORF">B1A74_06430</name>
</gene>
<sequence length="119" mass="13736">MVSRYFWDPKKRKTGLSFRDFILSGNGLKSNFDCYTVNGILGVDRLIRYDRLNEELGDVSRELGLPEDVGETLRGLSAKGGYRKARDVVSLYDDETRRIVEVFFAREIQLLGFEFEECP</sequence>
<reference evidence="1 2" key="1">
    <citation type="submission" date="2017-02" db="EMBL/GenBank/DDBJ databases">
        <title>Genomic diversity within the haloalkaliphilic genus Thioalkalivibrio.</title>
        <authorList>
            <person name="Ahn A.-C."/>
            <person name="Meier-Kolthoff J."/>
            <person name="Overmars L."/>
            <person name="Richter M."/>
            <person name="Woyke T."/>
            <person name="Sorokin D.Y."/>
            <person name="Muyzer G."/>
        </authorList>
    </citation>
    <scope>NUCLEOTIDE SEQUENCE [LARGE SCALE GENOMIC DNA]</scope>
    <source>
        <strain evidence="1 2">HL17</strain>
    </source>
</reference>
<keyword evidence="2" id="KW-1185">Reference proteome</keyword>
<dbReference type="EMBL" id="MUZR01000018">
    <property type="protein sequence ID" value="OOC10269.1"/>
    <property type="molecule type" value="Genomic_DNA"/>
</dbReference>
<dbReference type="OrthoDB" id="288532at2"/>